<comment type="similarity">
    <text evidence="1">Belongs to the glycosyltransferase 2 family.</text>
</comment>
<dbReference type="PANTHER" id="PTHR43630:SF1">
    <property type="entry name" value="POLY-BETA-1,6-N-ACETYL-D-GLUCOSAMINE SYNTHASE"/>
    <property type="match status" value="1"/>
</dbReference>
<protein>
    <submittedName>
        <fullName evidence="6">Glycosyl transferase family 2</fullName>
    </submittedName>
</protein>
<keyword evidence="4" id="KW-0812">Transmembrane</keyword>
<sequence>MTMLFWCSSFLLVYAFAGFPLLLEAQVRLTRRRGRAPVQAADNVRMPTVSVLLAVHNEEAVIERKIRNFLQLEYPEDRICLYVVSDGCTDATETLTERCGSPRVRLLRQAERGGKTRALNRAAVEADGDIFVFTDANAMFRPDCIRRLVERLADPSIGLVSGVSVYVDAAGSPSPGGVYRRYEEWIKARESDLFSIVGADGAAYAMRREFYVPLEPEYINDLLHPMQVLMLGGRAVSEPRAVVEEEADDADAFVEMRRQTRIMAQSWLICLRMLPVLVREGHWGFAWQVLSHKVLRWATLPLLAVCAASSLFLASRGGAYALAALAMGGAGLAALAGALGRGGLARTAWLFVVLHLAAVNGLIRLLRGHVFVTWTPRGS</sequence>
<proteinExistence type="inferred from homology"/>
<feature type="domain" description="Glycosyltransferase 2-like" evidence="5">
    <location>
        <begin position="50"/>
        <end position="171"/>
    </location>
</feature>
<evidence type="ECO:0000313" key="6">
    <source>
        <dbReference type="EMBL" id="ACL07638.1"/>
    </source>
</evidence>
<dbReference type="CAZy" id="GT2">
    <property type="family name" value="Glycosyltransferase Family 2"/>
</dbReference>
<evidence type="ECO:0000256" key="2">
    <source>
        <dbReference type="ARBA" id="ARBA00022676"/>
    </source>
</evidence>
<dbReference type="AlphaFoldDB" id="B8DK42"/>
<dbReference type="PANTHER" id="PTHR43630">
    <property type="entry name" value="POLY-BETA-1,6-N-ACETYL-D-GLUCOSAMINE SYNTHASE"/>
    <property type="match status" value="1"/>
</dbReference>
<feature type="transmembrane region" description="Helical" evidence="4">
    <location>
        <begin position="294"/>
        <end position="313"/>
    </location>
</feature>
<dbReference type="eggNOG" id="COG1215">
    <property type="taxonomic scope" value="Bacteria"/>
</dbReference>
<keyword evidence="4" id="KW-1133">Transmembrane helix</keyword>
<dbReference type="InterPro" id="IPR001173">
    <property type="entry name" value="Glyco_trans_2-like"/>
</dbReference>
<evidence type="ECO:0000256" key="1">
    <source>
        <dbReference type="ARBA" id="ARBA00006739"/>
    </source>
</evidence>
<feature type="transmembrane region" description="Helical" evidence="4">
    <location>
        <begin position="319"/>
        <end position="340"/>
    </location>
</feature>
<dbReference type="SUPFAM" id="SSF53448">
    <property type="entry name" value="Nucleotide-diphospho-sugar transferases"/>
    <property type="match status" value="1"/>
</dbReference>
<dbReference type="STRING" id="883.DvMF_0681"/>
<reference evidence="6" key="1">
    <citation type="submission" date="2008-10" db="EMBL/GenBank/DDBJ databases">
        <title>Complete sequence of Desulfovibrio vulgaris str. 'Miyazaki F'.</title>
        <authorList>
            <person name="Lucas S."/>
            <person name="Copeland A."/>
            <person name="Lapidus A."/>
            <person name="Glavina del Rio T."/>
            <person name="Dalin E."/>
            <person name="Tice H."/>
            <person name="Bruce D."/>
            <person name="Goodwin L."/>
            <person name="Pitluck S."/>
            <person name="Sims D."/>
            <person name="Brettin T."/>
            <person name="Detter J.C."/>
            <person name="Han C."/>
            <person name="Larimer F."/>
            <person name="Land M."/>
            <person name="Hauser L."/>
            <person name="Kyrpides N."/>
            <person name="Mikhailova N."/>
            <person name="Hazen T.C."/>
            <person name="Richardson P."/>
        </authorList>
    </citation>
    <scope>NUCLEOTIDE SEQUENCE</scope>
    <source>
        <strain evidence="6">Miyazaki F</strain>
    </source>
</reference>
<evidence type="ECO:0000256" key="3">
    <source>
        <dbReference type="ARBA" id="ARBA00022679"/>
    </source>
</evidence>
<dbReference type="Gene3D" id="3.90.550.10">
    <property type="entry name" value="Spore Coat Polysaccharide Biosynthesis Protein SpsA, Chain A"/>
    <property type="match status" value="1"/>
</dbReference>
<dbReference type="InterPro" id="IPR029044">
    <property type="entry name" value="Nucleotide-diphossugar_trans"/>
</dbReference>
<organism evidence="6">
    <name type="scientific">Nitratidesulfovibrio vulgaris (strain DSM 19637 / Miyazaki F)</name>
    <name type="common">Desulfovibrio vulgaris</name>
    <dbReference type="NCBI Taxonomy" id="883"/>
    <lineage>
        <taxon>Bacteria</taxon>
        <taxon>Pseudomonadati</taxon>
        <taxon>Thermodesulfobacteriota</taxon>
        <taxon>Desulfovibrionia</taxon>
        <taxon>Desulfovibrionales</taxon>
        <taxon>Desulfovibrionaceae</taxon>
        <taxon>Nitratidesulfovibrio</taxon>
    </lineage>
</organism>
<keyword evidence="3 6" id="KW-0808">Transferase</keyword>
<dbReference type="HOGENOM" id="CLU_046109_0_0_7"/>
<accession>B8DK42</accession>
<dbReference type="OrthoDB" id="9802632at2"/>
<keyword evidence="2" id="KW-0328">Glycosyltransferase</keyword>
<evidence type="ECO:0000259" key="5">
    <source>
        <dbReference type="Pfam" id="PF00535"/>
    </source>
</evidence>
<gene>
    <name evidence="6" type="ordered locus">DvMF_0681</name>
</gene>
<dbReference type="Pfam" id="PF00535">
    <property type="entry name" value="Glycos_transf_2"/>
    <property type="match status" value="1"/>
</dbReference>
<dbReference type="GO" id="GO:0016757">
    <property type="term" value="F:glycosyltransferase activity"/>
    <property type="evidence" value="ECO:0007669"/>
    <property type="project" value="UniProtKB-KW"/>
</dbReference>
<keyword evidence="4" id="KW-0472">Membrane</keyword>
<dbReference type="CDD" id="cd06439">
    <property type="entry name" value="CESA_like_1"/>
    <property type="match status" value="1"/>
</dbReference>
<evidence type="ECO:0000256" key="4">
    <source>
        <dbReference type="SAM" id="Phobius"/>
    </source>
</evidence>
<dbReference type="EMBL" id="CP001197">
    <property type="protein sequence ID" value="ACL07638.1"/>
    <property type="molecule type" value="Genomic_DNA"/>
</dbReference>
<name>B8DK42_NITV9</name>
<dbReference type="KEGG" id="dvm:DvMF_0681"/>
<feature type="transmembrane region" description="Helical" evidence="4">
    <location>
        <begin position="347"/>
        <end position="366"/>
    </location>
</feature>